<dbReference type="EMBL" id="JAFEJA010000001">
    <property type="protein sequence ID" value="MBM9620991.1"/>
    <property type="molecule type" value="Genomic_DNA"/>
</dbReference>
<keyword evidence="2" id="KW-1185">Reference proteome</keyword>
<dbReference type="Proteomes" id="UP000664109">
    <property type="component" value="Unassembled WGS sequence"/>
</dbReference>
<protein>
    <recommendedName>
        <fullName evidence="3">SnoaL-like domain-containing protein</fullName>
    </recommendedName>
</protein>
<proteinExistence type="predicted"/>
<evidence type="ECO:0008006" key="3">
    <source>
        <dbReference type="Google" id="ProtNLM"/>
    </source>
</evidence>
<evidence type="ECO:0000313" key="1">
    <source>
        <dbReference type="EMBL" id="MBM9620991.1"/>
    </source>
</evidence>
<comment type="caution">
    <text evidence="1">The sequence shown here is derived from an EMBL/GenBank/DDBJ whole genome shotgun (WGS) entry which is preliminary data.</text>
</comment>
<dbReference type="RefSeq" id="WP_205374901.1">
    <property type="nucleotide sequence ID" value="NZ_JAFEJA010000001.1"/>
</dbReference>
<name>A0ABS2UTU6_9ACTN</name>
<organism evidence="1 2">
    <name type="scientific">Streptomyces zhihengii</name>
    <dbReference type="NCBI Taxonomy" id="1818004"/>
    <lineage>
        <taxon>Bacteria</taxon>
        <taxon>Bacillati</taxon>
        <taxon>Actinomycetota</taxon>
        <taxon>Actinomycetes</taxon>
        <taxon>Kitasatosporales</taxon>
        <taxon>Streptomycetaceae</taxon>
        <taxon>Streptomyces</taxon>
    </lineage>
</organism>
<accession>A0ABS2UTU6</accession>
<sequence>MSTHTSDPGRTAALAIDALGRMHRDAAAISSALTQLLAEAGDLPALVSVHTGLGDDHRGPRIMLQAHDVDGARAWAAYLQITLTTSDLPFVGRDGGTRTVKGSIERYERDGVSISLAGVSLLYTASEWAGLMAETPADEAGAEVTA</sequence>
<gene>
    <name evidence="1" type="ORF">JE024_20060</name>
</gene>
<evidence type="ECO:0000313" key="2">
    <source>
        <dbReference type="Proteomes" id="UP000664109"/>
    </source>
</evidence>
<reference evidence="1 2" key="1">
    <citation type="journal article" date="2016" name="Arch. Microbiol.">
        <title>Streptomyces zhihengii sp. nov., isolated from rhizospheric soil of Psammosilene tunicoides.</title>
        <authorList>
            <person name="Huang M.J."/>
            <person name="Fei J.J."/>
            <person name="Salam N."/>
            <person name="Kim C.J."/>
            <person name="Hozzein W.N."/>
            <person name="Xiao M."/>
            <person name="Huang H.Q."/>
            <person name="Li W.J."/>
        </authorList>
    </citation>
    <scope>NUCLEOTIDE SEQUENCE [LARGE SCALE GENOMIC DNA]</scope>
    <source>
        <strain evidence="1 2">YIM T102</strain>
    </source>
</reference>